<protein>
    <submittedName>
        <fullName evidence="1">Uncharacterized protein</fullName>
    </submittedName>
</protein>
<organism evidence="1 2">
    <name type="scientific">Vermiconidia calcicola</name>
    <dbReference type="NCBI Taxonomy" id="1690605"/>
    <lineage>
        <taxon>Eukaryota</taxon>
        <taxon>Fungi</taxon>
        <taxon>Dikarya</taxon>
        <taxon>Ascomycota</taxon>
        <taxon>Pezizomycotina</taxon>
        <taxon>Dothideomycetes</taxon>
        <taxon>Dothideomycetidae</taxon>
        <taxon>Mycosphaerellales</taxon>
        <taxon>Extremaceae</taxon>
        <taxon>Vermiconidia</taxon>
    </lineage>
</organism>
<gene>
    <name evidence="1" type="ORF">LTR37_017612</name>
</gene>
<name>A0ACC3MJY6_9PEZI</name>
<proteinExistence type="predicted"/>
<comment type="caution">
    <text evidence="1">The sequence shown here is derived from an EMBL/GenBank/DDBJ whole genome shotgun (WGS) entry which is preliminary data.</text>
</comment>
<evidence type="ECO:0000313" key="2">
    <source>
        <dbReference type="Proteomes" id="UP001281147"/>
    </source>
</evidence>
<evidence type="ECO:0000313" key="1">
    <source>
        <dbReference type="EMBL" id="KAK3697211.1"/>
    </source>
</evidence>
<accession>A0ACC3MJY6</accession>
<reference evidence="1" key="1">
    <citation type="submission" date="2023-07" db="EMBL/GenBank/DDBJ databases">
        <title>Black Yeasts Isolated from many extreme environments.</title>
        <authorList>
            <person name="Coleine C."/>
            <person name="Stajich J.E."/>
            <person name="Selbmann L."/>
        </authorList>
    </citation>
    <scope>NUCLEOTIDE SEQUENCE</scope>
    <source>
        <strain evidence="1">CCFEE 5714</strain>
    </source>
</reference>
<keyword evidence="2" id="KW-1185">Reference proteome</keyword>
<sequence>MKIYKSSKPDIELPELDLLTLLFDSSWCLAKDDTKIHIEAANPENSMSKAEARDFVRRVAYVLRNQYGLGARGPGKDVVLTMSSGNPFIPVFFYSLVAVGAVFNGASTSFRIAELVQQINDAKPSLLVCTPEYHAVMAEAAERTGILQERVLVLDWRTPKRWAIRSPTCADILQLGHDQMLDWPRITEKKQLEDTTICLLYSSGTTGLPKGVRLSHWGIVASTICTMDVAVRYMERCKQEGRGFIFDTIAHLPMANIAGIDLYSINPFYMGGSTYWMEKYDFESFIGYHKRYRPAYQFSVPPIWLRIAKSDKVTDHFDGLQIACTGSAPIGYATTREVKAKVGGGKAYVSQTWGTTETSGVITALDWHVDDKSWSVGDLCPNVRLRILDEHDHDVEDGKPGELLVGGPILGQGYYNNEKITQEAFVDGFYRTGDIGVWKDGLVYIVDRKKELIKYKGSQVAPAELEALLTSHPKIADAAVIGIWNPQQETEVPRGYVVLQQSSSENLLSEQEVMDFVRENLADHKRLRGGVQFVEEIPKSASGKILRKDLRFLFGTASPTARL</sequence>
<dbReference type="EMBL" id="JAUTXU010000230">
    <property type="protein sequence ID" value="KAK3697211.1"/>
    <property type="molecule type" value="Genomic_DNA"/>
</dbReference>
<dbReference type="Proteomes" id="UP001281147">
    <property type="component" value="Unassembled WGS sequence"/>
</dbReference>